<dbReference type="OrthoDB" id="10307122at2759"/>
<evidence type="ECO:0000313" key="2">
    <source>
        <dbReference type="EMBL" id="RDW88262.1"/>
    </source>
</evidence>
<accession>A0A3D8SPP3</accession>
<feature type="compositionally biased region" description="Polar residues" evidence="1">
    <location>
        <begin position="214"/>
        <end position="241"/>
    </location>
</feature>
<evidence type="ECO:0000256" key="1">
    <source>
        <dbReference type="SAM" id="MobiDB-lite"/>
    </source>
</evidence>
<dbReference type="AlphaFoldDB" id="A0A3D8SPP3"/>
<feature type="compositionally biased region" description="Polar residues" evidence="1">
    <location>
        <begin position="190"/>
        <end position="205"/>
    </location>
</feature>
<organism evidence="2 3">
    <name type="scientific">Coleophoma cylindrospora</name>
    <dbReference type="NCBI Taxonomy" id="1849047"/>
    <lineage>
        <taxon>Eukaryota</taxon>
        <taxon>Fungi</taxon>
        <taxon>Dikarya</taxon>
        <taxon>Ascomycota</taxon>
        <taxon>Pezizomycotina</taxon>
        <taxon>Leotiomycetes</taxon>
        <taxon>Helotiales</taxon>
        <taxon>Dermateaceae</taxon>
        <taxon>Coleophoma</taxon>
    </lineage>
</organism>
<sequence>METFYRDLLHEKVSKKISLKVSKSEGQLFVGILCPEKHPSRCDSTDFFWTKVKAKHSVKQIADVYYERTGARVALSDGDNVLSNKKRFHELNHFQDDLVVLWAQEITRAPSSSGQDDAKGDSTVDASTAKSPSPGEPEVMSSPTKRRLLSPSEPGSKRRKAQSVPLIDDDHSGVSTEPADISSRRAFSSGPENCSLQSLPSSPVQGETRVRLGAQNNGAPLSPLPLNNDTLPISPPATISTPDFIDELSRNGEEVEESELIEAANPNPPKATISPKVKGLKNTDIRQWMPRSLESKSWAS</sequence>
<name>A0A3D8SPP3_9HELO</name>
<reference evidence="2 3" key="1">
    <citation type="journal article" date="2018" name="IMA Fungus">
        <title>IMA Genome-F 9: Draft genome sequence of Annulohypoxylon stygium, Aspergillus mulundensis, Berkeleyomyces basicola (syn. Thielaviopsis basicola), Ceratocystis smalleyi, two Cercospora beticola strains, Coleophoma cylindrospora, Fusarium fracticaudum, Phialophora cf. hyalina, and Morchella septimelata.</title>
        <authorList>
            <person name="Wingfield B.D."/>
            <person name="Bills G.F."/>
            <person name="Dong Y."/>
            <person name="Huang W."/>
            <person name="Nel W.J."/>
            <person name="Swalarsk-Parry B.S."/>
            <person name="Vaghefi N."/>
            <person name="Wilken P.M."/>
            <person name="An Z."/>
            <person name="de Beer Z.W."/>
            <person name="De Vos L."/>
            <person name="Chen L."/>
            <person name="Duong T.A."/>
            <person name="Gao Y."/>
            <person name="Hammerbacher A."/>
            <person name="Kikkert J.R."/>
            <person name="Li Y."/>
            <person name="Li H."/>
            <person name="Li K."/>
            <person name="Li Q."/>
            <person name="Liu X."/>
            <person name="Ma X."/>
            <person name="Naidoo K."/>
            <person name="Pethybridge S.J."/>
            <person name="Sun J."/>
            <person name="Steenkamp E.T."/>
            <person name="van der Nest M.A."/>
            <person name="van Wyk S."/>
            <person name="Wingfield M.J."/>
            <person name="Xiong C."/>
            <person name="Yue Q."/>
            <person name="Zhang X."/>
        </authorList>
    </citation>
    <scope>NUCLEOTIDE SEQUENCE [LARGE SCALE GENOMIC DNA]</scope>
    <source>
        <strain evidence="2 3">BP6252</strain>
    </source>
</reference>
<evidence type="ECO:0000313" key="3">
    <source>
        <dbReference type="Proteomes" id="UP000256645"/>
    </source>
</evidence>
<feature type="region of interest" description="Disordered" evidence="1">
    <location>
        <begin position="109"/>
        <end position="283"/>
    </location>
</feature>
<gene>
    <name evidence="2" type="ORF">BP6252_00294</name>
</gene>
<dbReference type="EMBL" id="PDLM01000001">
    <property type="protein sequence ID" value="RDW88262.1"/>
    <property type="molecule type" value="Genomic_DNA"/>
</dbReference>
<proteinExistence type="predicted"/>
<protein>
    <submittedName>
        <fullName evidence="2">Uncharacterized protein</fullName>
    </submittedName>
</protein>
<dbReference type="Proteomes" id="UP000256645">
    <property type="component" value="Unassembled WGS sequence"/>
</dbReference>
<keyword evidence="3" id="KW-1185">Reference proteome</keyword>
<comment type="caution">
    <text evidence="2">The sequence shown here is derived from an EMBL/GenBank/DDBJ whole genome shotgun (WGS) entry which is preliminary data.</text>
</comment>